<keyword evidence="4" id="KW-0547">Nucleotide-binding</keyword>
<dbReference type="SUPFAM" id="SSF50331">
    <property type="entry name" value="MOP-like"/>
    <property type="match status" value="1"/>
</dbReference>
<organism evidence="7 8">
    <name type="scientific">Martelella alba</name>
    <dbReference type="NCBI Taxonomy" id="2590451"/>
    <lineage>
        <taxon>Bacteria</taxon>
        <taxon>Pseudomonadati</taxon>
        <taxon>Pseudomonadota</taxon>
        <taxon>Alphaproteobacteria</taxon>
        <taxon>Hyphomicrobiales</taxon>
        <taxon>Aurantimonadaceae</taxon>
        <taxon>Martelella</taxon>
    </lineage>
</organism>
<dbReference type="InterPro" id="IPR012340">
    <property type="entry name" value="NA-bd_OB-fold"/>
</dbReference>
<dbReference type="PANTHER" id="PTHR43875:SF1">
    <property type="entry name" value="OSMOPROTECTIVE COMPOUNDS UPTAKE ATP-BINDING PROTEIN GGTA"/>
    <property type="match status" value="1"/>
</dbReference>
<comment type="similarity">
    <text evidence="2">Belongs to the ABC transporter superfamily.</text>
</comment>
<dbReference type="GO" id="GO:0016887">
    <property type="term" value="F:ATP hydrolysis activity"/>
    <property type="evidence" value="ECO:0007669"/>
    <property type="project" value="InterPro"/>
</dbReference>
<comment type="caution">
    <text evidence="7">The sequence shown here is derived from an EMBL/GenBank/DDBJ whole genome shotgun (WGS) entry which is preliminary data.</text>
</comment>
<evidence type="ECO:0000256" key="1">
    <source>
        <dbReference type="ARBA" id="ARBA00004417"/>
    </source>
</evidence>
<accession>A0A506U6C6</accession>
<dbReference type="Gene3D" id="2.40.50.100">
    <property type="match status" value="1"/>
</dbReference>
<dbReference type="InterPro" id="IPR017871">
    <property type="entry name" value="ABC_transporter-like_CS"/>
</dbReference>
<keyword evidence="8" id="KW-1185">Reference proteome</keyword>
<dbReference type="GO" id="GO:0055052">
    <property type="term" value="C:ATP-binding cassette (ABC) transporter complex, substrate-binding subunit-containing"/>
    <property type="evidence" value="ECO:0007669"/>
    <property type="project" value="TreeGrafter"/>
</dbReference>
<feature type="domain" description="ABC transporter" evidence="6">
    <location>
        <begin position="4"/>
        <end position="234"/>
    </location>
</feature>
<evidence type="ECO:0000313" key="8">
    <source>
        <dbReference type="Proteomes" id="UP000318801"/>
    </source>
</evidence>
<evidence type="ECO:0000256" key="4">
    <source>
        <dbReference type="ARBA" id="ARBA00022741"/>
    </source>
</evidence>
<keyword evidence="5 7" id="KW-0067">ATP-binding</keyword>
<dbReference type="PROSITE" id="PS50893">
    <property type="entry name" value="ABC_TRANSPORTER_2"/>
    <property type="match status" value="1"/>
</dbReference>
<dbReference type="Pfam" id="PF00005">
    <property type="entry name" value="ABC_tran"/>
    <property type="match status" value="1"/>
</dbReference>
<evidence type="ECO:0000313" key="7">
    <source>
        <dbReference type="EMBL" id="TPW28906.1"/>
    </source>
</evidence>
<keyword evidence="3" id="KW-0813">Transport</keyword>
<dbReference type="PROSITE" id="PS00211">
    <property type="entry name" value="ABC_TRANSPORTER_1"/>
    <property type="match status" value="1"/>
</dbReference>
<dbReference type="InterPro" id="IPR040582">
    <property type="entry name" value="OB_MalK-like"/>
</dbReference>
<dbReference type="Proteomes" id="UP000318801">
    <property type="component" value="Unassembled WGS sequence"/>
</dbReference>
<dbReference type="InterPro" id="IPR015855">
    <property type="entry name" value="ABC_transpr_MalK-like"/>
</dbReference>
<dbReference type="GO" id="GO:0008643">
    <property type="term" value="P:carbohydrate transport"/>
    <property type="evidence" value="ECO:0007669"/>
    <property type="project" value="InterPro"/>
</dbReference>
<dbReference type="GO" id="GO:0005524">
    <property type="term" value="F:ATP binding"/>
    <property type="evidence" value="ECO:0007669"/>
    <property type="project" value="UniProtKB-KW"/>
</dbReference>
<sequence>MASLALSKLVKKYGAREVIHGIDLDIRDGEFVVLVGPSGCGKSTLLKMISGLESVTDGEILVDGTVANKLQPKDRNIAMVFQDYALYPHMTVRKNMGFALRMAGKGKAERDVMVEKAAEMLGLTDVLERHPSELSGGQKQRVAMGRAIVRDPEAFLFDEPLSNLDAKLRGQLRAEIKALHRRLGTTMIYVTHDQMEAMTMGERIVLMKDGHIIQVGTPLDLYDRPENVFVAGFIGAPPMNLVEGEVVPVDNALALKTAAGTIWPLPVIDGLAAGRQIVMGVRPEHVAMADDGVSGKVDFTETTGSETHATLTVGDDQILLLTAERVMFERFAPITIACDTAHMHLFDKESGDRIN</sequence>
<dbReference type="Pfam" id="PF17912">
    <property type="entry name" value="OB_MalK"/>
    <property type="match status" value="1"/>
</dbReference>
<dbReference type="InterPro" id="IPR003439">
    <property type="entry name" value="ABC_transporter-like_ATP-bd"/>
</dbReference>
<name>A0A506U6C6_9HYPH</name>
<dbReference type="RefSeq" id="WP_141150105.1">
    <property type="nucleotide sequence ID" value="NZ_VHLG01000011.1"/>
</dbReference>
<comment type="subcellular location">
    <subcellularLocation>
        <location evidence="1">Cell inner membrane</location>
        <topology evidence="1">Peripheral membrane protein</topology>
    </subcellularLocation>
</comment>
<evidence type="ECO:0000256" key="5">
    <source>
        <dbReference type="ARBA" id="ARBA00022840"/>
    </source>
</evidence>
<dbReference type="SUPFAM" id="SSF52540">
    <property type="entry name" value="P-loop containing nucleoside triphosphate hydrolases"/>
    <property type="match status" value="1"/>
</dbReference>
<evidence type="ECO:0000256" key="2">
    <source>
        <dbReference type="ARBA" id="ARBA00005417"/>
    </source>
</evidence>
<evidence type="ECO:0000259" key="6">
    <source>
        <dbReference type="PROSITE" id="PS50893"/>
    </source>
</evidence>
<dbReference type="NCBIfam" id="NF008653">
    <property type="entry name" value="PRK11650.1"/>
    <property type="match status" value="1"/>
</dbReference>
<dbReference type="PANTHER" id="PTHR43875">
    <property type="entry name" value="MALTODEXTRIN IMPORT ATP-BINDING PROTEIN MSMX"/>
    <property type="match status" value="1"/>
</dbReference>
<dbReference type="AlphaFoldDB" id="A0A506U6C6"/>
<dbReference type="InterPro" id="IPR027417">
    <property type="entry name" value="P-loop_NTPase"/>
</dbReference>
<dbReference type="FunFam" id="3.40.50.300:FF:000042">
    <property type="entry name" value="Maltose/maltodextrin ABC transporter, ATP-binding protein"/>
    <property type="match status" value="1"/>
</dbReference>
<protein>
    <submittedName>
        <fullName evidence="7">sn-glycerol-3-phosphate ABC transporter ATP-binding protein UgpC</fullName>
    </submittedName>
</protein>
<reference evidence="7 8" key="1">
    <citation type="submission" date="2019-06" db="EMBL/GenBank/DDBJ databases">
        <authorList>
            <person name="Li M."/>
        </authorList>
    </citation>
    <scope>NUCLEOTIDE SEQUENCE [LARGE SCALE GENOMIC DNA]</scope>
    <source>
        <strain evidence="7 8">BGMRC2036</strain>
    </source>
</reference>
<dbReference type="SMART" id="SM00382">
    <property type="entry name" value="AAA"/>
    <property type="match status" value="1"/>
</dbReference>
<proteinExistence type="inferred from homology"/>
<dbReference type="Gene3D" id="2.40.50.140">
    <property type="entry name" value="Nucleic acid-binding proteins"/>
    <property type="match status" value="1"/>
</dbReference>
<evidence type="ECO:0000256" key="3">
    <source>
        <dbReference type="ARBA" id="ARBA00022448"/>
    </source>
</evidence>
<dbReference type="GO" id="GO:0140359">
    <property type="term" value="F:ABC-type transporter activity"/>
    <property type="evidence" value="ECO:0007669"/>
    <property type="project" value="InterPro"/>
</dbReference>
<dbReference type="CDD" id="cd03301">
    <property type="entry name" value="ABC_MalK_N"/>
    <property type="match status" value="1"/>
</dbReference>
<dbReference type="EMBL" id="VHLG01000011">
    <property type="protein sequence ID" value="TPW28906.1"/>
    <property type="molecule type" value="Genomic_DNA"/>
</dbReference>
<dbReference type="InterPro" id="IPR003593">
    <property type="entry name" value="AAA+_ATPase"/>
</dbReference>
<dbReference type="Gene3D" id="3.40.50.300">
    <property type="entry name" value="P-loop containing nucleotide triphosphate hydrolases"/>
    <property type="match status" value="1"/>
</dbReference>
<gene>
    <name evidence="7" type="primary">ugpC</name>
    <name evidence="7" type="ORF">FJU08_16415</name>
</gene>
<dbReference type="InterPro" id="IPR047641">
    <property type="entry name" value="ABC_transpr_MalK/UgpC-like"/>
</dbReference>
<dbReference type="InterPro" id="IPR008995">
    <property type="entry name" value="Mo/tungstate-bd_C_term_dom"/>
</dbReference>
<dbReference type="OrthoDB" id="7912339at2"/>